<reference evidence="2" key="1">
    <citation type="journal article" date="2020" name="mSystems">
        <title>Genome- and Community-Level Interaction Insights into Carbon Utilization and Element Cycling Functions of Hydrothermarchaeota in Hydrothermal Sediment.</title>
        <authorList>
            <person name="Zhou Z."/>
            <person name="Liu Y."/>
            <person name="Xu W."/>
            <person name="Pan J."/>
            <person name="Luo Z.H."/>
            <person name="Li M."/>
        </authorList>
    </citation>
    <scope>NUCLEOTIDE SEQUENCE [LARGE SCALE GENOMIC DNA]</scope>
    <source>
        <strain evidence="2">SpSt-82</strain>
    </source>
</reference>
<dbReference type="InterPro" id="IPR012337">
    <property type="entry name" value="RNaseH-like_sf"/>
</dbReference>
<accession>A0A7V4WL15</accession>
<organism evidence="2">
    <name type="scientific">Candidatus Caldatribacterium saccharofermentans</name>
    <dbReference type="NCBI Taxonomy" id="1454753"/>
    <lineage>
        <taxon>Bacteria</taxon>
        <taxon>Pseudomonadati</taxon>
        <taxon>Atribacterota</taxon>
        <taxon>Atribacteria</taxon>
        <taxon>Atribacterales</taxon>
        <taxon>Candidatus Caldatribacteriaceae</taxon>
        <taxon>Candidatus Caldatribacterium</taxon>
    </lineage>
</organism>
<dbReference type="EMBL" id="DTIY01000059">
    <property type="protein sequence ID" value="HGY39711.1"/>
    <property type="molecule type" value="Genomic_DNA"/>
</dbReference>
<sequence>MPNSLRRFYLLTSPTQRNGCHIAGPWAAHPLSRYYQKPTEGFSFPENSRDKDERKAFSLREGKWREGTLGKPTHPLLPGEQGSGSILLVTGVRVAVVDIETFASIEDLGFPEYHYLRTRGEKDRSDRELEQELALNPYVLQVISAAVACVEEGKITGVFVHYVSSSGEEVQETHSFPIHYTPVLCPSPEENLFEAEELLLEELWQELESAELLVTYNGQSFDLPVLRLRSMIHGLDLPPSIAASYAPRFSDGHLDLAQFLSCSIPGYRYALDFVCRRFGISLNKGRMDGSTVHDAFLEGRYLDIARYNAQDAIATAKLYLRLKKYLSPELLPPPDPPTDNQLRHFTNLVASQSTGNVEFYDLLFAWFVERGVLTKRNISRLIDDLKNGRLLL</sequence>
<protein>
    <recommendedName>
        <fullName evidence="1">Predicted 3'-5' exonuclease PolB-like domain-containing protein</fullName>
    </recommendedName>
</protein>
<dbReference type="InterPro" id="IPR036397">
    <property type="entry name" value="RNaseH_sf"/>
</dbReference>
<comment type="caution">
    <text evidence="2">The sequence shown here is derived from an EMBL/GenBank/DDBJ whole genome shotgun (WGS) entry which is preliminary data.</text>
</comment>
<gene>
    <name evidence="2" type="ORF">ENW11_07905</name>
</gene>
<evidence type="ECO:0000259" key="1">
    <source>
        <dbReference type="Pfam" id="PF10108"/>
    </source>
</evidence>
<dbReference type="SUPFAM" id="SSF53098">
    <property type="entry name" value="Ribonuclease H-like"/>
    <property type="match status" value="1"/>
</dbReference>
<proteinExistence type="predicted"/>
<dbReference type="GO" id="GO:0003676">
    <property type="term" value="F:nucleic acid binding"/>
    <property type="evidence" value="ECO:0007669"/>
    <property type="project" value="InterPro"/>
</dbReference>
<dbReference type="Pfam" id="PF10108">
    <property type="entry name" value="DNA_pol_B_exo2"/>
    <property type="match status" value="1"/>
</dbReference>
<name>A0A7V4WL15_9BACT</name>
<dbReference type="AlphaFoldDB" id="A0A7V4WL15"/>
<feature type="domain" description="Predicted 3'-5' exonuclease PolB-like" evidence="1">
    <location>
        <begin position="194"/>
        <end position="324"/>
    </location>
</feature>
<dbReference type="InterPro" id="IPR019288">
    <property type="entry name" value="3'-5'_exonuclease_PolB-like"/>
</dbReference>
<evidence type="ECO:0000313" key="2">
    <source>
        <dbReference type="EMBL" id="HGY39711.1"/>
    </source>
</evidence>
<dbReference type="Gene3D" id="3.30.420.10">
    <property type="entry name" value="Ribonuclease H-like superfamily/Ribonuclease H"/>
    <property type="match status" value="1"/>
</dbReference>